<feature type="region of interest" description="Disordered" evidence="1">
    <location>
        <begin position="48"/>
        <end position="67"/>
    </location>
</feature>
<sequence length="67" mass="7269">MREIVLSTVMMALIAASAPQAFAAQSQHRARKAPQATGEQFRSARNAIEQPSQPAWQYSGWSAPAGR</sequence>
<reference evidence="3 4" key="1">
    <citation type="submission" date="2017-03" db="EMBL/GenBank/DDBJ databases">
        <authorList>
            <person name="Safronova V.I."/>
            <person name="Sazanova A.L."/>
            <person name="Chirak E.R."/>
        </authorList>
    </citation>
    <scope>NUCLEOTIDE SEQUENCE [LARGE SCALE GENOMIC DNA]</scope>
    <source>
        <strain evidence="3 4">Opo-243</strain>
    </source>
</reference>
<dbReference type="RefSeq" id="WP_129271648.1">
    <property type="nucleotide sequence ID" value="NZ_MZXW01000020.1"/>
</dbReference>
<name>A0A4Q1V7K1_9BRAD</name>
<gene>
    <name evidence="3" type="ORF">B5V03_17360</name>
</gene>
<evidence type="ECO:0000256" key="2">
    <source>
        <dbReference type="SAM" id="SignalP"/>
    </source>
</evidence>
<dbReference type="EMBL" id="MZXW01000020">
    <property type="protein sequence ID" value="RXT45937.1"/>
    <property type="molecule type" value="Genomic_DNA"/>
</dbReference>
<comment type="caution">
    <text evidence="3">The sequence shown here is derived from an EMBL/GenBank/DDBJ whole genome shotgun (WGS) entry which is preliminary data.</text>
</comment>
<evidence type="ECO:0000313" key="3">
    <source>
        <dbReference type="EMBL" id="RXT45937.1"/>
    </source>
</evidence>
<feature type="signal peptide" evidence="2">
    <location>
        <begin position="1"/>
        <end position="23"/>
    </location>
</feature>
<evidence type="ECO:0000256" key="1">
    <source>
        <dbReference type="SAM" id="MobiDB-lite"/>
    </source>
</evidence>
<evidence type="ECO:0000313" key="4">
    <source>
        <dbReference type="Proteomes" id="UP000290819"/>
    </source>
</evidence>
<accession>A0A4Q1V7K1</accession>
<organism evidence="3 4">
    <name type="scientific">Bradyrhizobium betae</name>
    <dbReference type="NCBI Taxonomy" id="244734"/>
    <lineage>
        <taxon>Bacteria</taxon>
        <taxon>Pseudomonadati</taxon>
        <taxon>Pseudomonadota</taxon>
        <taxon>Alphaproteobacteria</taxon>
        <taxon>Hyphomicrobiales</taxon>
        <taxon>Nitrobacteraceae</taxon>
        <taxon>Bradyrhizobium</taxon>
    </lineage>
</organism>
<feature type="compositionally biased region" description="Polar residues" evidence="1">
    <location>
        <begin position="49"/>
        <end position="60"/>
    </location>
</feature>
<proteinExistence type="predicted"/>
<keyword evidence="4" id="KW-1185">Reference proteome</keyword>
<protein>
    <submittedName>
        <fullName evidence="3">Uncharacterized protein</fullName>
    </submittedName>
</protein>
<feature type="chain" id="PRO_5020713116" evidence="2">
    <location>
        <begin position="24"/>
        <end position="67"/>
    </location>
</feature>
<dbReference type="OrthoDB" id="8249478at2"/>
<keyword evidence="2" id="KW-0732">Signal</keyword>
<dbReference type="AlphaFoldDB" id="A0A4Q1V7K1"/>
<dbReference type="Proteomes" id="UP000290819">
    <property type="component" value="Unassembled WGS sequence"/>
</dbReference>